<evidence type="ECO:0000313" key="3">
    <source>
        <dbReference type="EMBL" id="GMM52032.1"/>
    </source>
</evidence>
<dbReference type="PANTHER" id="PTHR12374">
    <property type="entry name" value="TRANSCRIPTIONAL ADAPTOR 2 ADA2 -RELATED"/>
    <property type="match status" value="1"/>
</dbReference>
<protein>
    <submittedName>
        <fullName evidence="3">Fun19 protein</fullName>
    </submittedName>
</protein>
<dbReference type="GO" id="GO:0006338">
    <property type="term" value="P:chromatin remodeling"/>
    <property type="evidence" value="ECO:0007669"/>
    <property type="project" value="TreeGrafter"/>
</dbReference>
<feature type="compositionally biased region" description="Low complexity" evidence="1">
    <location>
        <begin position="167"/>
        <end position="179"/>
    </location>
</feature>
<feature type="region of interest" description="Disordered" evidence="1">
    <location>
        <begin position="167"/>
        <end position="252"/>
    </location>
</feature>
<feature type="compositionally biased region" description="Low complexity" evidence="1">
    <location>
        <begin position="218"/>
        <end position="231"/>
    </location>
</feature>
<dbReference type="EMBL" id="BTGC01000008">
    <property type="protein sequence ID" value="GMM52032.1"/>
    <property type="molecule type" value="Genomic_DNA"/>
</dbReference>
<dbReference type="Pfam" id="PF04433">
    <property type="entry name" value="SWIRM"/>
    <property type="match status" value="1"/>
</dbReference>
<keyword evidence="4" id="KW-1185">Reference proteome</keyword>
<feature type="compositionally biased region" description="Basic residues" evidence="1">
    <location>
        <begin position="196"/>
        <end position="205"/>
    </location>
</feature>
<dbReference type="FunFam" id="1.10.10.10:FF:000087">
    <property type="entry name" value="Transcriptional adapter 2"/>
    <property type="match status" value="1"/>
</dbReference>
<evidence type="ECO:0000259" key="2">
    <source>
        <dbReference type="PROSITE" id="PS50934"/>
    </source>
</evidence>
<dbReference type="InterPro" id="IPR036388">
    <property type="entry name" value="WH-like_DNA-bd_sf"/>
</dbReference>
<dbReference type="GO" id="GO:0006357">
    <property type="term" value="P:regulation of transcription by RNA polymerase II"/>
    <property type="evidence" value="ECO:0007669"/>
    <property type="project" value="TreeGrafter"/>
</dbReference>
<feature type="region of interest" description="Disordered" evidence="1">
    <location>
        <begin position="1"/>
        <end position="28"/>
    </location>
</feature>
<evidence type="ECO:0000256" key="1">
    <source>
        <dbReference type="SAM" id="MobiDB-lite"/>
    </source>
</evidence>
<feature type="compositionally biased region" description="Low complexity" evidence="1">
    <location>
        <begin position="44"/>
        <end position="60"/>
    </location>
</feature>
<feature type="compositionally biased region" description="Low complexity" evidence="1">
    <location>
        <begin position="239"/>
        <end position="248"/>
    </location>
</feature>
<dbReference type="GO" id="GO:0003713">
    <property type="term" value="F:transcription coactivator activity"/>
    <property type="evidence" value="ECO:0007669"/>
    <property type="project" value="TreeGrafter"/>
</dbReference>
<accession>A0AAV5RLR7</accession>
<feature type="compositionally biased region" description="Polar residues" evidence="1">
    <location>
        <begin position="19"/>
        <end position="28"/>
    </location>
</feature>
<dbReference type="GO" id="GO:0070210">
    <property type="term" value="C:Rpd3L-Expanded complex"/>
    <property type="evidence" value="ECO:0007669"/>
    <property type="project" value="TreeGrafter"/>
</dbReference>
<gene>
    <name evidence="3" type="ORF">DASB73_029950</name>
</gene>
<feature type="domain" description="SWIRM" evidence="2">
    <location>
        <begin position="280"/>
        <end position="378"/>
    </location>
</feature>
<name>A0AAV5RLR7_STABA</name>
<feature type="compositionally biased region" description="Polar residues" evidence="1">
    <location>
        <begin position="180"/>
        <end position="193"/>
    </location>
</feature>
<dbReference type="SUPFAM" id="SSF46689">
    <property type="entry name" value="Homeodomain-like"/>
    <property type="match status" value="1"/>
</dbReference>
<dbReference type="PROSITE" id="PS50934">
    <property type="entry name" value="SWIRM"/>
    <property type="match status" value="1"/>
</dbReference>
<organism evidence="3 4">
    <name type="scientific">Starmerella bacillaris</name>
    <name type="common">Yeast</name>
    <name type="synonym">Candida zemplinina</name>
    <dbReference type="NCBI Taxonomy" id="1247836"/>
    <lineage>
        <taxon>Eukaryota</taxon>
        <taxon>Fungi</taxon>
        <taxon>Dikarya</taxon>
        <taxon>Ascomycota</taxon>
        <taxon>Saccharomycotina</taxon>
        <taxon>Dipodascomycetes</taxon>
        <taxon>Dipodascales</taxon>
        <taxon>Trichomonascaceae</taxon>
        <taxon>Starmerella</taxon>
    </lineage>
</organism>
<evidence type="ECO:0000313" key="4">
    <source>
        <dbReference type="Proteomes" id="UP001362899"/>
    </source>
</evidence>
<reference evidence="3 4" key="1">
    <citation type="journal article" date="2023" name="Elife">
        <title>Identification of key yeast species and microbe-microbe interactions impacting larval growth of Drosophila in the wild.</title>
        <authorList>
            <person name="Mure A."/>
            <person name="Sugiura Y."/>
            <person name="Maeda R."/>
            <person name="Honda K."/>
            <person name="Sakurai N."/>
            <person name="Takahashi Y."/>
            <person name="Watada M."/>
            <person name="Katoh T."/>
            <person name="Gotoh A."/>
            <person name="Gotoh Y."/>
            <person name="Taniguchi I."/>
            <person name="Nakamura K."/>
            <person name="Hayashi T."/>
            <person name="Katayama T."/>
            <person name="Uemura T."/>
            <person name="Hattori Y."/>
        </authorList>
    </citation>
    <scope>NUCLEOTIDE SEQUENCE [LARGE SCALE GENOMIC DNA]</scope>
    <source>
        <strain evidence="3 4">SB-73</strain>
    </source>
</reference>
<dbReference type="InterPro" id="IPR007526">
    <property type="entry name" value="SWIRM"/>
</dbReference>
<dbReference type="Proteomes" id="UP001362899">
    <property type="component" value="Unassembled WGS sequence"/>
</dbReference>
<dbReference type="GO" id="GO:0003682">
    <property type="term" value="F:chromatin binding"/>
    <property type="evidence" value="ECO:0007669"/>
    <property type="project" value="TreeGrafter"/>
</dbReference>
<proteinExistence type="predicted"/>
<dbReference type="PANTHER" id="PTHR12374:SF21">
    <property type="entry name" value="SWIRM DOMAIN-CONTAINING PROTEIN FUN19-RELATED"/>
    <property type="match status" value="1"/>
</dbReference>
<feature type="region of interest" description="Disordered" evidence="1">
    <location>
        <begin position="44"/>
        <end position="69"/>
    </location>
</feature>
<sequence length="378" mass="41827">MLSPPYSPYTEADNLTKVGKSNDNATRSANSIFNDAASVSRLNSLSSTRSASTASSASNSDNEIDSDRSEYRLKRTALTAFNDDEADEADSTLCDSDEKLSVPLESLESTSVVSSFTKKTESDSISQVPSIPSKIQVTSSWNCLRTNVGAYMKVERSILRMYPMRYSSDSRSKTVSSDSNNMESSTDSPSPMKTPSRGRGRKPHRPVLGVRGRRRAVETSSSVNSANASTEPTAEQEATSQTSSVSSSNEDHQIRVHDLNLNQIEDFSPSVRTLPPGKSLRAEWKGAPMDLSNDKDLHLLHPAEAHLASVLRLPCDVYLDSKRRLFAEKVHRLRQGLPFRRTDSQKACRIDVNKASRLFGAFERIGWLEDSLFMQYLN</sequence>
<dbReference type="InterPro" id="IPR009057">
    <property type="entry name" value="Homeodomain-like_sf"/>
</dbReference>
<dbReference type="AlphaFoldDB" id="A0AAV5RLR7"/>
<dbReference type="Gene3D" id="1.10.10.10">
    <property type="entry name" value="Winged helix-like DNA-binding domain superfamily/Winged helix DNA-binding domain"/>
    <property type="match status" value="1"/>
</dbReference>
<comment type="caution">
    <text evidence="3">The sequence shown here is derived from an EMBL/GenBank/DDBJ whole genome shotgun (WGS) entry which is preliminary data.</text>
</comment>